<dbReference type="InterPro" id="IPR009057">
    <property type="entry name" value="Homeodomain-like_sf"/>
</dbReference>
<feature type="domain" description="HTH araC/xylS-type" evidence="5">
    <location>
        <begin position="164"/>
        <end position="262"/>
    </location>
</feature>
<dbReference type="PROSITE" id="PS00041">
    <property type="entry name" value="HTH_ARAC_FAMILY_1"/>
    <property type="match status" value="1"/>
</dbReference>
<evidence type="ECO:0000313" key="7">
    <source>
        <dbReference type="Proteomes" id="UP000617628"/>
    </source>
</evidence>
<dbReference type="Pfam" id="PF12833">
    <property type="entry name" value="HTH_18"/>
    <property type="match status" value="1"/>
</dbReference>
<dbReference type="InterPro" id="IPR018060">
    <property type="entry name" value="HTH_AraC"/>
</dbReference>
<dbReference type="SUPFAM" id="SSF51215">
    <property type="entry name" value="Regulatory protein AraC"/>
    <property type="match status" value="1"/>
</dbReference>
<dbReference type="InterPro" id="IPR018062">
    <property type="entry name" value="HTH_AraC-typ_CS"/>
</dbReference>
<protein>
    <submittedName>
        <fullName evidence="6">Helix-turn-helix transcriptional regulator</fullName>
    </submittedName>
</protein>
<evidence type="ECO:0000259" key="5">
    <source>
        <dbReference type="PROSITE" id="PS01124"/>
    </source>
</evidence>
<keyword evidence="4" id="KW-0804">Transcription</keyword>
<proteinExistence type="predicted"/>
<dbReference type="GO" id="GO:0003700">
    <property type="term" value="F:DNA-binding transcription factor activity"/>
    <property type="evidence" value="ECO:0007669"/>
    <property type="project" value="InterPro"/>
</dbReference>
<dbReference type="GO" id="GO:0043565">
    <property type="term" value="F:sequence-specific DNA binding"/>
    <property type="evidence" value="ECO:0007669"/>
    <property type="project" value="InterPro"/>
</dbReference>
<keyword evidence="2" id="KW-0238">DNA-binding</keyword>
<dbReference type="InterPro" id="IPR050204">
    <property type="entry name" value="AraC_XylS_family_regulators"/>
</dbReference>
<dbReference type="SUPFAM" id="SSF46689">
    <property type="entry name" value="Homeodomain-like"/>
    <property type="match status" value="2"/>
</dbReference>
<keyword evidence="3" id="KW-0010">Activator</keyword>
<dbReference type="InterPro" id="IPR037923">
    <property type="entry name" value="HTH-like"/>
</dbReference>
<dbReference type="Gene3D" id="1.10.10.60">
    <property type="entry name" value="Homeodomain-like"/>
    <property type="match status" value="2"/>
</dbReference>
<accession>A0A934RXA7</accession>
<dbReference type="Proteomes" id="UP000617628">
    <property type="component" value="Unassembled WGS sequence"/>
</dbReference>
<reference evidence="6" key="1">
    <citation type="submission" date="2021-01" db="EMBL/GenBank/DDBJ databases">
        <title>Modified the classification status of verrucomicrobia.</title>
        <authorList>
            <person name="Feng X."/>
        </authorList>
    </citation>
    <scope>NUCLEOTIDE SEQUENCE</scope>
    <source>
        <strain evidence="6">KCTC 13126</strain>
    </source>
</reference>
<dbReference type="SMART" id="SM00342">
    <property type="entry name" value="HTH_ARAC"/>
    <property type="match status" value="1"/>
</dbReference>
<gene>
    <name evidence="6" type="ORF">JIN87_16545</name>
</gene>
<dbReference type="RefSeq" id="WP_200356704.1">
    <property type="nucleotide sequence ID" value="NZ_JAENIL010000031.1"/>
</dbReference>
<evidence type="ECO:0000313" key="6">
    <source>
        <dbReference type="EMBL" id="MBK1878492.1"/>
    </source>
</evidence>
<dbReference type="PROSITE" id="PS01124">
    <property type="entry name" value="HTH_ARAC_FAMILY_2"/>
    <property type="match status" value="1"/>
</dbReference>
<organism evidence="6 7">
    <name type="scientific">Pelagicoccus mobilis</name>
    <dbReference type="NCBI Taxonomy" id="415221"/>
    <lineage>
        <taxon>Bacteria</taxon>
        <taxon>Pseudomonadati</taxon>
        <taxon>Verrucomicrobiota</taxon>
        <taxon>Opitutia</taxon>
        <taxon>Puniceicoccales</taxon>
        <taxon>Pelagicoccaceae</taxon>
        <taxon>Pelagicoccus</taxon>
    </lineage>
</organism>
<dbReference type="PANTHER" id="PTHR46796">
    <property type="entry name" value="HTH-TYPE TRANSCRIPTIONAL ACTIVATOR RHAS-RELATED"/>
    <property type="match status" value="1"/>
</dbReference>
<dbReference type="PRINTS" id="PR00032">
    <property type="entry name" value="HTHARAC"/>
</dbReference>
<evidence type="ECO:0000256" key="2">
    <source>
        <dbReference type="ARBA" id="ARBA00023125"/>
    </source>
</evidence>
<comment type="caution">
    <text evidence="6">The sequence shown here is derived from an EMBL/GenBank/DDBJ whole genome shotgun (WGS) entry which is preliminary data.</text>
</comment>
<evidence type="ECO:0000256" key="3">
    <source>
        <dbReference type="ARBA" id="ARBA00023159"/>
    </source>
</evidence>
<dbReference type="InterPro" id="IPR020449">
    <property type="entry name" value="Tscrpt_reg_AraC-type_HTH"/>
</dbReference>
<dbReference type="EMBL" id="JAENIL010000031">
    <property type="protein sequence ID" value="MBK1878492.1"/>
    <property type="molecule type" value="Genomic_DNA"/>
</dbReference>
<sequence length="267" mass="30470">MDPYLKLIAASREEYSTPSYYWENRGRNGGSQWVFQRTLSGRAFLETHDGDRRDVMEGEMMVFHHGDGSAYGYPLEFRGVYELSFIAMEGELADSICAQIFRYGGDVCSIEGLGETVRLFDEILERFENRRFRDRLEMAELLYRFLLAVSREKNGVGRLRDPVAYCYNAIEMRHVNPITVAELADELGMSREHLARSFKERYGESPGNHLRRLRLERGRAMLLGSSLDVETVSLSCGYAASDSFGRAFKREYGVSPREFRSQSGGAG</sequence>
<keyword evidence="1" id="KW-0805">Transcription regulation</keyword>
<evidence type="ECO:0000256" key="1">
    <source>
        <dbReference type="ARBA" id="ARBA00023015"/>
    </source>
</evidence>
<name>A0A934RXA7_9BACT</name>
<evidence type="ECO:0000256" key="4">
    <source>
        <dbReference type="ARBA" id="ARBA00023163"/>
    </source>
</evidence>
<dbReference type="AlphaFoldDB" id="A0A934RXA7"/>
<keyword evidence="7" id="KW-1185">Reference proteome</keyword>